<dbReference type="InterPro" id="IPR023090">
    <property type="entry name" value="UPF0702_alpha/beta_dom_sf"/>
</dbReference>
<evidence type="ECO:0000256" key="2">
    <source>
        <dbReference type="ARBA" id="ARBA00006448"/>
    </source>
</evidence>
<feature type="domain" description="YetF C-terminal" evidence="8">
    <location>
        <begin position="82"/>
        <end position="198"/>
    </location>
</feature>
<evidence type="ECO:0000313" key="11">
    <source>
        <dbReference type="Proteomes" id="UP000003345"/>
    </source>
</evidence>
<evidence type="ECO:0000259" key="8">
    <source>
        <dbReference type="Pfam" id="PF04239"/>
    </source>
</evidence>
<dbReference type="eggNOG" id="COG2323">
    <property type="taxonomic scope" value="Bacteria"/>
</dbReference>
<dbReference type="Pfam" id="PF20730">
    <property type="entry name" value="YetF_N"/>
    <property type="match status" value="1"/>
</dbReference>
<reference evidence="10 11" key="1">
    <citation type="submission" date="2012-04" db="EMBL/GenBank/DDBJ databases">
        <authorList>
            <person name="Harkins D.M."/>
            <person name="Madupu R."/>
            <person name="Durkin A.S."/>
            <person name="Torralba M."/>
            <person name="Methe B."/>
            <person name="Sutton G.G."/>
            <person name="Nelson K.E."/>
        </authorList>
    </citation>
    <scope>NUCLEOTIDE SEQUENCE [LARGE SCALE GENOMIC DNA]</scope>
    <source>
        <strain evidence="10 11">HK411</strain>
    </source>
</reference>
<accession>I2NC69</accession>
<sequence length="211" mass="23713">MESYTFLAIKLAIGIIGLVLQINLMGKGNLAPTSAMDQVQNYVLGGIIGAVIYNDNIGIFQFSLVLILWTLLIFTLRFIKNHNQLVKSIVDGRPVWVILNGKVQAGECMKNGISAHDLMFKLRAAGVYEIASVKRAVLEQNGQLSLIQYGDQDLRYPLIIDGQLDYDILDIISRDEEWVKAELEAQQLTINQVYIGEYLNGQLITHLYERV</sequence>
<evidence type="ECO:0000256" key="1">
    <source>
        <dbReference type="ARBA" id="ARBA00004651"/>
    </source>
</evidence>
<evidence type="ECO:0000256" key="5">
    <source>
        <dbReference type="ARBA" id="ARBA00022989"/>
    </source>
</evidence>
<evidence type="ECO:0000259" key="9">
    <source>
        <dbReference type="Pfam" id="PF20730"/>
    </source>
</evidence>
<keyword evidence="3" id="KW-1003">Cell membrane</keyword>
<dbReference type="OrthoDB" id="9778331at2"/>
<comment type="similarity">
    <text evidence="2">Belongs to the UPF0702 family.</text>
</comment>
<comment type="subcellular location">
    <subcellularLocation>
        <location evidence="1">Cell membrane</location>
        <topology evidence="1">Multi-pass membrane protein</topology>
    </subcellularLocation>
</comment>
<feature type="transmembrane region" description="Helical" evidence="7">
    <location>
        <begin position="6"/>
        <end position="26"/>
    </location>
</feature>
<keyword evidence="6 7" id="KW-0472">Membrane</keyword>
<evidence type="ECO:0000256" key="3">
    <source>
        <dbReference type="ARBA" id="ARBA00022475"/>
    </source>
</evidence>
<proteinExistence type="inferred from homology"/>
<dbReference type="EMBL" id="AJMU01000078">
    <property type="protein sequence ID" value="EIG23430.1"/>
    <property type="molecule type" value="Genomic_DNA"/>
</dbReference>
<dbReference type="GO" id="GO:0005886">
    <property type="term" value="C:plasma membrane"/>
    <property type="evidence" value="ECO:0007669"/>
    <property type="project" value="UniProtKB-SubCell"/>
</dbReference>
<dbReference type="Gene3D" id="3.30.240.20">
    <property type="entry name" value="bsu07140 like domains"/>
    <property type="match status" value="2"/>
</dbReference>
<protein>
    <submittedName>
        <fullName evidence="10">PF04239 family protein</fullName>
    </submittedName>
</protein>
<dbReference type="InterPro" id="IPR007353">
    <property type="entry name" value="DUF421"/>
</dbReference>
<organism evidence="10 11">
    <name type="scientific">Haemophilus paraphrohaemolyticus HK411</name>
    <dbReference type="NCBI Taxonomy" id="1095743"/>
    <lineage>
        <taxon>Bacteria</taxon>
        <taxon>Pseudomonadati</taxon>
        <taxon>Pseudomonadota</taxon>
        <taxon>Gammaproteobacteria</taxon>
        <taxon>Pasteurellales</taxon>
        <taxon>Pasteurellaceae</taxon>
        <taxon>Haemophilus</taxon>
    </lineage>
</organism>
<dbReference type="Proteomes" id="UP000003345">
    <property type="component" value="Unassembled WGS sequence"/>
</dbReference>
<dbReference type="AlphaFoldDB" id="I2NC69"/>
<dbReference type="Pfam" id="PF04239">
    <property type="entry name" value="DUF421"/>
    <property type="match status" value="1"/>
</dbReference>
<dbReference type="RefSeq" id="WP_005710176.1">
    <property type="nucleotide sequence ID" value="NZ_AJMU01000078.1"/>
</dbReference>
<dbReference type="PATRIC" id="fig|1095743.3.peg.1910"/>
<keyword evidence="4 7" id="KW-0812">Transmembrane</keyword>
<feature type="transmembrane region" description="Helical" evidence="7">
    <location>
        <begin position="59"/>
        <end position="79"/>
    </location>
</feature>
<evidence type="ECO:0000256" key="4">
    <source>
        <dbReference type="ARBA" id="ARBA00022692"/>
    </source>
</evidence>
<gene>
    <name evidence="10" type="ORF">HMPREF1054_0742</name>
</gene>
<dbReference type="PANTHER" id="PTHR34582">
    <property type="entry name" value="UPF0702 TRANSMEMBRANE PROTEIN YCAP"/>
    <property type="match status" value="1"/>
</dbReference>
<dbReference type="InterPro" id="IPR048454">
    <property type="entry name" value="YetF_N"/>
</dbReference>
<dbReference type="PANTHER" id="PTHR34582:SF6">
    <property type="entry name" value="UPF0702 TRANSMEMBRANE PROTEIN YCAP"/>
    <property type="match status" value="1"/>
</dbReference>
<comment type="caution">
    <text evidence="10">The sequence shown here is derived from an EMBL/GenBank/DDBJ whole genome shotgun (WGS) entry which is preliminary data.</text>
</comment>
<name>I2NC69_9PAST</name>
<feature type="domain" description="YetF-like N-terminal transmembrane" evidence="9">
    <location>
        <begin position="4"/>
        <end position="79"/>
    </location>
</feature>
<keyword evidence="5 7" id="KW-1133">Transmembrane helix</keyword>
<evidence type="ECO:0000313" key="10">
    <source>
        <dbReference type="EMBL" id="EIG23430.1"/>
    </source>
</evidence>
<evidence type="ECO:0000256" key="6">
    <source>
        <dbReference type="ARBA" id="ARBA00023136"/>
    </source>
</evidence>
<evidence type="ECO:0000256" key="7">
    <source>
        <dbReference type="SAM" id="Phobius"/>
    </source>
</evidence>